<evidence type="ECO:0000259" key="2">
    <source>
        <dbReference type="Pfam" id="PF00535"/>
    </source>
</evidence>
<dbReference type="Pfam" id="PF00535">
    <property type="entry name" value="Glycos_transf_2"/>
    <property type="match status" value="1"/>
</dbReference>
<evidence type="ECO:0000313" key="4">
    <source>
        <dbReference type="Proteomes" id="UP000199183"/>
    </source>
</evidence>
<evidence type="ECO:0000313" key="3">
    <source>
        <dbReference type="EMBL" id="SEB93849.1"/>
    </source>
</evidence>
<keyword evidence="3" id="KW-0808">Transferase</keyword>
<comment type="similarity">
    <text evidence="1">Belongs to the glycosyltransferase 2 family.</text>
</comment>
<dbReference type="InterPro" id="IPR050256">
    <property type="entry name" value="Glycosyltransferase_2"/>
</dbReference>
<sequence length="261" mass="28486">MKHLAIVMPAYNEADGLPGFLEEIATNVRPLADEVSIVVVNDRSTDDTASVLGDLSAKIPEVVPILAPRNRGHGPTALEAYREGLAQQPDAIVHVDGDGQFLGQDFPRLVAALLEGNIDVVHGVRHGRTDPWFRQVLTSLVGLVVALTAGRRVPDVNTPLRAYRPAALRRLLEVVPEEALVPHVHFSLAEKRLGLNVKYARVHSIPRRGATASGTMWGEQTRQPLLPPKRLRRFVVAAAAELWKVSLRPGAPVRVAARAMR</sequence>
<dbReference type="RefSeq" id="WP_176980822.1">
    <property type="nucleotide sequence ID" value="NZ_FNRY01000001.1"/>
</dbReference>
<dbReference type="SUPFAM" id="SSF53448">
    <property type="entry name" value="Nucleotide-diphospho-sugar transferases"/>
    <property type="match status" value="1"/>
</dbReference>
<organism evidence="3 4">
    <name type="scientific">Paramicrobacterium humi</name>
    <dbReference type="NCBI Taxonomy" id="640635"/>
    <lineage>
        <taxon>Bacteria</taxon>
        <taxon>Bacillati</taxon>
        <taxon>Actinomycetota</taxon>
        <taxon>Actinomycetes</taxon>
        <taxon>Micrococcales</taxon>
        <taxon>Microbacteriaceae</taxon>
        <taxon>Paramicrobacterium</taxon>
    </lineage>
</organism>
<proteinExistence type="inferred from homology"/>
<dbReference type="GO" id="GO:0016740">
    <property type="term" value="F:transferase activity"/>
    <property type="evidence" value="ECO:0007669"/>
    <property type="project" value="UniProtKB-KW"/>
</dbReference>
<feature type="domain" description="Glycosyltransferase 2-like" evidence="2">
    <location>
        <begin position="6"/>
        <end position="169"/>
    </location>
</feature>
<dbReference type="AlphaFoldDB" id="A0A1H4NF51"/>
<evidence type="ECO:0000256" key="1">
    <source>
        <dbReference type="ARBA" id="ARBA00006739"/>
    </source>
</evidence>
<accession>A0A1H4NF51</accession>
<dbReference type="Proteomes" id="UP000199183">
    <property type="component" value="Unassembled WGS sequence"/>
</dbReference>
<dbReference type="Gene3D" id="3.90.550.10">
    <property type="entry name" value="Spore Coat Polysaccharide Biosynthesis Protein SpsA, Chain A"/>
    <property type="match status" value="1"/>
</dbReference>
<name>A0A1H4NF51_9MICO</name>
<dbReference type="STRING" id="640635.SAMN04489806_2176"/>
<dbReference type="InterPro" id="IPR001173">
    <property type="entry name" value="Glyco_trans_2-like"/>
</dbReference>
<gene>
    <name evidence="3" type="ORF">SAMN04489806_2176</name>
</gene>
<protein>
    <submittedName>
        <fullName evidence="3">Glycosyl transferase family 2</fullName>
    </submittedName>
</protein>
<dbReference type="CDD" id="cd04179">
    <property type="entry name" value="DPM_DPG-synthase_like"/>
    <property type="match status" value="1"/>
</dbReference>
<dbReference type="PANTHER" id="PTHR48090">
    <property type="entry name" value="UNDECAPRENYL-PHOSPHATE 4-DEOXY-4-FORMAMIDO-L-ARABINOSE TRANSFERASE-RELATED"/>
    <property type="match status" value="1"/>
</dbReference>
<dbReference type="EMBL" id="FNRY01000001">
    <property type="protein sequence ID" value="SEB93849.1"/>
    <property type="molecule type" value="Genomic_DNA"/>
</dbReference>
<dbReference type="InterPro" id="IPR029044">
    <property type="entry name" value="Nucleotide-diphossugar_trans"/>
</dbReference>
<reference evidence="3 4" key="1">
    <citation type="submission" date="2016-10" db="EMBL/GenBank/DDBJ databases">
        <authorList>
            <person name="de Groot N.N."/>
        </authorList>
    </citation>
    <scope>NUCLEOTIDE SEQUENCE [LARGE SCALE GENOMIC DNA]</scope>
    <source>
        <strain evidence="3 4">DSM 21799</strain>
    </source>
</reference>
<keyword evidence="4" id="KW-1185">Reference proteome</keyword>